<protein>
    <recommendedName>
        <fullName evidence="5">Chloramphenicol phosphotransferase</fullName>
    </recommendedName>
</protein>
<organism evidence="3 4">
    <name type="scientific">Agrobacterium deltaense NCPPB 1641</name>
    <dbReference type="NCBI Taxonomy" id="1183425"/>
    <lineage>
        <taxon>Bacteria</taxon>
        <taxon>Pseudomonadati</taxon>
        <taxon>Pseudomonadota</taxon>
        <taxon>Alphaproteobacteria</taxon>
        <taxon>Hyphomicrobiales</taxon>
        <taxon>Rhizobiaceae</taxon>
        <taxon>Rhizobium/Agrobacterium group</taxon>
        <taxon>Agrobacterium</taxon>
    </lineage>
</organism>
<feature type="binding site" evidence="2">
    <location>
        <begin position="11"/>
        <end position="18"/>
    </location>
    <ligand>
        <name>ATP</name>
        <dbReference type="ChEBI" id="CHEBI:30616"/>
    </ligand>
</feature>
<dbReference type="Gene3D" id="3.40.50.300">
    <property type="entry name" value="P-loop containing nucleotide triphosphate hydrolases"/>
    <property type="match status" value="1"/>
</dbReference>
<proteinExistence type="predicted"/>
<dbReference type="PIRSF" id="PIRSF007531">
    <property type="entry name" value="CPT"/>
    <property type="match status" value="1"/>
</dbReference>
<dbReference type="AlphaFoldDB" id="A0A1S7TMJ7"/>
<dbReference type="InterPro" id="IPR012853">
    <property type="entry name" value="CPT"/>
</dbReference>
<evidence type="ECO:0008006" key="5">
    <source>
        <dbReference type="Google" id="ProtNLM"/>
    </source>
</evidence>
<reference evidence="3" key="1">
    <citation type="submission" date="2016-01" db="EMBL/GenBank/DDBJ databases">
        <authorList>
            <person name="Regsiter A."/>
            <person name="william w."/>
        </authorList>
    </citation>
    <scope>NUCLEOTIDE SEQUENCE</scope>
    <source>
        <strain evidence="3">NCPPB 1641</strain>
    </source>
</reference>
<dbReference type="Proteomes" id="UP000192140">
    <property type="component" value="Unassembled WGS sequence"/>
</dbReference>
<dbReference type="Pfam" id="PF07931">
    <property type="entry name" value="CPT"/>
    <property type="match status" value="1"/>
</dbReference>
<dbReference type="GO" id="GO:0016740">
    <property type="term" value="F:transferase activity"/>
    <property type="evidence" value="ECO:0007669"/>
    <property type="project" value="InterPro"/>
</dbReference>
<dbReference type="SUPFAM" id="SSF52540">
    <property type="entry name" value="P-loop containing nucleoside triphosphate hydrolases"/>
    <property type="match status" value="1"/>
</dbReference>
<dbReference type="InterPro" id="IPR027417">
    <property type="entry name" value="P-loop_NTPase"/>
</dbReference>
<evidence type="ECO:0000313" key="4">
    <source>
        <dbReference type="Proteomes" id="UP000192140"/>
    </source>
</evidence>
<dbReference type="RefSeq" id="WP_080852408.1">
    <property type="nucleotide sequence ID" value="NZ_LT009775.1"/>
</dbReference>
<evidence type="ECO:0000256" key="1">
    <source>
        <dbReference type="PIRSR" id="PIRSR007531-1"/>
    </source>
</evidence>
<accession>A0A1S7TMJ7</accession>
<comment type="caution">
    <text evidence="3">The sequence shown here is derived from an EMBL/GenBank/DDBJ whole genome shotgun (WGS) entry which is preliminary data.</text>
</comment>
<sequence>MRNGRIILLNGTSSAGKSTLAKALRSALTEPFCYYASDQLADGGFRTIKQKTPHTGLSNERARFFDGFHRSIVSFAEAGNDIVVEHIVEEAGWARQLRALFAHLDTFWVGVHAPLAEMERRERERGDRTIGEARYHLKTHDYCRYDIEVDTTEPLDSLVSSIIETWRARPSATS</sequence>
<keyword evidence="4" id="KW-1185">Reference proteome</keyword>
<name>A0A1S7TMJ7_9HYPH</name>
<evidence type="ECO:0000313" key="3">
    <source>
        <dbReference type="EMBL" id="CVI55812.1"/>
    </source>
</evidence>
<gene>
    <name evidence="3" type="ORF">AGR7A_Cc230026</name>
</gene>
<dbReference type="EMBL" id="FCNP01000016">
    <property type="protein sequence ID" value="CVI55812.1"/>
    <property type="molecule type" value="Genomic_DNA"/>
</dbReference>
<dbReference type="GO" id="GO:0005524">
    <property type="term" value="F:ATP binding"/>
    <property type="evidence" value="ECO:0007669"/>
    <property type="project" value="InterPro"/>
</dbReference>
<feature type="active site" evidence="1">
    <location>
        <position position="38"/>
    </location>
</feature>
<evidence type="ECO:0000256" key="2">
    <source>
        <dbReference type="PIRSR" id="PIRSR007531-2"/>
    </source>
</evidence>